<sequence>MGRTRTDTHSADCPGPVVFACSNACTMSFVLGRRDEVQLQAVRFYNWDGRSRCLATGGIKLAVMAFKQYLVIVRGNKGSYLSVDSVVNTTTALSSPADSSEPNDPGTVIIHDYLNHFIAGEFPVPGIISLVVEWDAIYALCEDPEASQRYSLVCISEKSAQAKLELLFSKKNFQLALDVAKSQNMSREDITQIVWRYADHLYKYVKSDKGNNETKRPSFAVPGQPYLPFGFSLQTSTFFANGC</sequence>
<evidence type="ECO:0000256" key="1">
    <source>
        <dbReference type="ARBA" id="ARBA00004492"/>
    </source>
</evidence>
<dbReference type="WBParaSite" id="ECPE_0001219601-mRNA-1">
    <property type="protein sequence ID" value="ECPE_0001219601-mRNA-1"/>
    <property type="gene ID" value="ECPE_0001219601"/>
</dbReference>
<dbReference type="GO" id="GO:0048284">
    <property type="term" value="P:organelle fusion"/>
    <property type="evidence" value="ECO:0007669"/>
    <property type="project" value="TreeGrafter"/>
</dbReference>
<dbReference type="InterPro" id="IPR057307">
    <property type="entry name" value="PEP5_VPS11_N"/>
</dbReference>
<gene>
    <name evidence="7" type="ORF">ECPE_LOCUS12160</name>
</gene>
<evidence type="ECO:0000313" key="8">
    <source>
        <dbReference type="Proteomes" id="UP000272942"/>
    </source>
</evidence>
<dbReference type="GO" id="GO:0031902">
    <property type="term" value="C:late endosome membrane"/>
    <property type="evidence" value="ECO:0007669"/>
    <property type="project" value="UniProtKB-SubCell"/>
</dbReference>
<evidence type="ECO:0000256" key="2">
    <source>
        <dbReference type="ARBA" id="ARBA00022723"/>
    </source>
</evidence>
<comment type="subcellular location">
    <subcellularLocation>
        <location evidence="1">Late endosome membrane</location>
        <topology evidence="1">Peripheral membrane protein</topology>
        <orientation evidence="1">Cytoplasmic side</orientation>
    </subcellularLocation>
</comment>
<dbReference type="PANTHER" id="PTHR23323">
    <property type="entry name" value="VACUOLAR PROTEIN SORTING-ASSOCIATED PROTEIN"/>
    <property type="match status" value="1"/>
</dbReference>
<dbReference type="GO" id="GO:0008270">
    <property type="term" value="F:zinc ion binding"/>
    <property type="evidence" value="ECO:0007669"/>
    <property type="project" value="UniProtKB-KW"/>
</dbReference>
<evidence type="ECO:0000259" key="6">
    <source>
        <dbReference type="Pfam" id="PF23341"/>
    </source>
</evidence>
<evidence type="ECO:0000313" key="9">
    <source>
        <dbReference type="WBParaSite" id="ECPE_0001219601-mRNA-1"/>
    </source>
</evidence>
<dbReference type="GO" id="GO:0030897">
    <property type="term" value="C:HOPS complex"/>
    <property type="evidence" value="ECO:0007669"/>
    <property type="project" value="TreeGrafter"/>
</dbReference>
<organism evidence="9">
    <name type="scientific">Echinostoma caproni</name>
    <dbReference type="NCBI Taxonomy" id="27848"/>
    <lineage>
        <taxon>Eukaryota</taxon>
        <taxon>Metazoa</taxon>
        <taxon>Spiralia</taxon>
        <taxon>Lophotrochozoa</taxon>
        <taxon>Platyhelminthes</taxon>
        <taxon>Trematoda</taxon>
        <taxon>Digenea</taxon>
        <taxon>Plagiorchiida</taxon>
        <taxon>Echinostomata</taxon>
        <taxon>Echinostomatoidea</taxon>
        <taxon>Echinostomatidae</taxon>
        <taxon>Echinostoma</taxon>
    </lineage>
</organism>
<dbReference type="PANTHER" id="PTHR23323:SF24">
    <property type="entry name" value="VACUOLAR PROTEIN SORTING-ASSOCIATED PROTEIN 11 HOMOLOG"/>
    <property type="match status" value="1"/>
</dbReference>
<feature type="domain" description="PEP5/VPS11 N-terminal" evidence="6">
    <location>
        <begin position="26"/>
        <end position="145"/>
    </location>
</feature>
<proteinExistence type="predicted"/>
<dbReference type="EMBL" id="UZAN01052274">
    <property type="protein sequence ID" value="VDP89405.1"/>
    <property type="molecule type" value="Genomic_DNA"/>
</dbReference>
<evidence type="ECO:0000313" key="7">
    <source>
        <dbReference type="EMBL" id="VDP89405.1"/>
    </source>
</evidence>
<dbReference type="Pfam" id="PF23341">
    <property type="entry name" value="PEP5_VPS11_N"/>
    <property type="match status" value="1"/>
</dbReference>
<dbReference type="GO" id="GO:0007032">
    <property type="term" value="P:endosome organization"/>
    <property type="evidence" value="ECO:0007669"/>
    <property type="project" value="TreeGrafter"/>
</dbReference>
<reference evidence="9" key="1">
    <citation type="submission" date="2016-06" db="UniProtKB">
        <authorList>
            <consortium name="WormBaseParasite"/>
        </authorList>
    </citation>
    <scope>IDENTIFICATION</scope>
</reference>
<reference evidence="7 8" key="2">
    <citation type="submission" date="2018-11" db="EMBL/GenBank/DDBJ databases">
        <authorList>
            <consortium name="Pathogen Informatics"/>
        </authorList>
    </citation>
    <scope>NUCLEOTIDE SEQUENCE [LARGE SCALE GENOMIC DNA]</scope>
    <source>
        <strain evidence="7 8">Egypt</strain>
    </source>
</reference>
<dbReference type="OrthoDB" id="26184at2759"/>
<dbReference type="AlphaFoldDB" id="A0A183AYX5"/>
<accession>A0A183AYX5</accession>
<evidence type="ECO:0000256" key="3">
    <source>
        <dbReference type="ARBA" id="ARBA00022771"/>
    </source>
</evidence>
<keyword evidence="5" id="KW-0472">Membrane</keyword>
<dbReference type="GO" id="GO:0030674">
    <property type="term" value="F:protein-macromolecule adaptor activity"/>
    <property type="evidence" value="ECO:0007669"/>
    <property type="project" value="TreeGrafter"/>
</dbReference>
<evidence type="ECO:0000256" key="4">
    <source>
        <dbReference type="ARBA" id="ARBA00022833"/>
    </source>
</evidence>
<keyword evidence="2" id="KW-0479">Metal-binding</keyword>
<protein>
    <submittedName>
        <fullName evidence="9">LisH domain-containing protein</fullName>
    </submittedName>
</protein>
<keyword evidence="8" id="KW-1185">Reference proteome</keyword>
<keyword evidence="3" id="KW-0863">Zinc-finger</keyword>
<evidence type="ECO:0000256" key="5">
    <source>
        <dbReference type="ARBA" id="ARBA00023136"/>
    </source>
</evidence>
<keyword evidence="4" id="KW-0862">Zinc</keyword>
<dbReference type="GO" id="GO:0006904">
    <property type="term" value="P:vesicle docking involved in exocytosis"/>
    <property type="evidence" value="ECO:0007669"/>
    <property type="project" value="TreeGrafter"/>
</dbReference>
<dbReference type="GO" id="GO:0007033">
    <property type="term" value="P:vacuole organization"/>
    <property type="evidence" value="ECO:0007669"/>
    <property type="project" value="TreeGrafter"/>
</dbReference>
<name>A0A183AYX5_9TREM</name>
<dbReference type="Proteomes" id="UP000272942">
    <property type="component" value="Unassembled WGS sequence"/>
</dbReference>